<gene>
    <name evidence="1" type="ORF">RPERSI_LOCUS3081</name>
</gene>
<evidence type="ECO:0000313" key="1">
    <source>
        <dbReference type="EMBL" id="CAG8529682.1"/>
    </source>
</evidence>
<name>A0ACA9LKY6_9GLOM</name>
<protein>
    <submittedName>
        <fullName evidence="1">17183_t:CDS:1</fullName>
    </submittedName>
</protein>
<dbReference type="EMBL" id="CAJVQC010003613">
    <property type="protein sequence ID" value="CAG8529682.1"/>
    <property type="molecule type" value="Genomic_DNA"/>
</dbReference>
<reference evidence="1" key="1">
    <citation type="submission" date="2021-06" db="EMBL/GenBank/DDBJ databases">
        <authorList>
            <person name="Kallberg Y."/>
            <person name="Tangrot J."/>
            <person name="Rosling A."/>
        </authorList>
    </citation>
    <scope>NUCLEOTIDE SEQUENCE</scope>
    <source>
        <strain evidence="1">MA461A</strain>
    </source>
</reference>
<accession>A0ACA9LKY6</accession>
<keyword evidence="2" id="KW-1185">Reference proteome</keyword>
<feature type="non-terminal residue" evidence="1">
    <location>
        <position position="1"/>
    </location>
</feature>
<proteinExistence type="predicted"/>
<comment type="caution">
    <text evidence="1">The sequence shown here is derived from an EMBL/GenBank/DDBJ whole genome shotgun (WGS) entry which is preliminary data.</text>
</comment>
<dbReference type="Proteomes" id="UP000789920">
    <property type="component" value="Unassembled WGS sequence"/>
</dbReference>
<organism evidence="1 2">
    <name type="scientific">Racocetra persica</name>
    <dbReference type="NCBI Taxonomy" id="160502"/>
    <lineage>
        <taxon>Eukaryota</taxon>
        <taxon>Fungi</taxon>
        <taxon>Fungi incertae sedis</taxon>
        <taxon>Mucoromycota</taxon>
        <taxon>Glomeromycotina</taxon>
        <taxon>Glomeromycetes</taxon>
        <taxon>Diversisporales</taxon>
        <taxon>Gigasporaceae</taxon>
        <taxon>Racocetra</taxon>
    </lineage>
</organism>
<sequence length="48" mass="5799">QQSAQIKEGHIKKDCKELKDSIEARHLFREARSRIKKEKNTKIRDHRN</sequence>
<evidence type="ECO:0000313" key="2">
    <source>
        <dbReference type="Proteomes" id="UP000789920"/>
    </source>
</evidence>